<gene>
    <name evidence="2" type="ORF">ASUIS_1444</name>
</gene>
<evidence type="ECO:0000313" key="3">
    <source>
        <dbReference type="Proteomes" id="UP000263040"/>
    </source>
</evidence>
<keyword evidence="1" id="KW-0472">Membrane</keyword>
<dbReference type="AlphaFoldDB" id="A0AAD0WQN4"/>
<organism evidence="2 3">
    <name type="scientific">Arcobacter suis CECT 7833</name>
    <dbReference type="NCBI Taxonomy" id="663365"/>
    <lineage>
        <taxon>Bacteria</taxon>
        <taxon>Pseudomonadati</taxon>
        <taxon>Campylobacterota</taxon>
        <taxon>Epsilonproteobacteria</taxon>
        <taxon>Campylobacterales</taxon>
        <taxon>Arcobacteraceae</taxon>
        <taxon>Arcobacter</taxon>
    </lineage>
</organism>
<evidence type="ECO:0000313" key="2">
    <source>
        <dbReference type="EMBL" id="AXX89926.1"/>
    </source>
</evidence>
<dbReference type="Proteomes" id="UP000263040">
    <property type="component" value="Chromosome"/>
</dbReference>
<dbReference type="EMBL" id="CP032100">
    <property type="protein sequence ID" value="AXX89926.1"/>
    <property type="molecule type" value="Genomic_DNA"/>
</dbReference>
<keyword evidence="1" id="KW-0812">Transmembrane</keyword>
<dbReference type="SUPFAM" id="SSF160387">
    <property type="entry name" value="NosL/MerB-like"/>
    <property type="match status" value="1"/>
</dbReference>
<proteinExistence type="predicted"/>
<keyword evidence="3" id="KW-1185">Reference proteome</keyword>
<name>A0AAD0WQN4_9BACT</name>
<feature type="transmembrane region" description="Helical" evidence="1">
    <location>
        <begin position="6"/>
        <end position="24"/>
    </location>
</feature>
<protein>
    <submittedName>
        <fullName evidence="2">Uncharacterized protein</fullName>
    </submittedName>
</protein>
<sequence length="171" mass="19523">MKKILPVLTLIVIIAIIIIIFLSMSNKKQMVVLKEGNTTQTPLEIVLGKYQDSDCGMTIEDMTYVSQVISNDGKTWFFHDHGGLANWLKDKPFKNSAKIWVMTKDTKKYIDAKSAWFSRTDITPMGYGFGAYEQKQDGFISFEEMGLKVLRNEDLRNPYIKKELLGNNGNN</sequence>
<accession>A0AAD0WQN4</accession>
<dbReference type="RefSeq" id="WP_118886450.1">
    <property type="nucleotide sequence ID" value="NZ_CP032100.1"/>
</dbReference>
<reference evidence="2 3" key="1">
    <citation type="submission" date="2018-08" db="EMBL/GenBank/DDBJ databases">
        <title>Complete genome of the Arcobacter suis type strain LMG 26152.</title>
        <authorList>
            <person name="Miller W.G."/>
            <person name="Yee E."/>
            <person name="Bono J.L."/>
        </authorList>
    </citation>
    <scope>NUCLEOTIDE SEQUENCE [LARGE SCALE GENOMIC DNA]</scope>
    <source>
        <strain evidence="2 3">CECT 7833</strain>
    </source>
</reference>
<keyword evidence="1" id="KW-1133">Transmembrane helix</keyword>
<dbReference type="KEGG" id="asui:ASUIS_1444"/>
<evidence type="ECO:0000256" key="1">
    <source>
        <dbReference type="SAM" id="Phobius"/>
    </source>
</evidence>